<dbReference type="Gene3D" id="2.60.270.50">
    <property type="match status" value="1"/>
</dbReference>
<gene>
    <name evidence="3" type="ORF">GCM10009665_54150</name>
</gene>
<dbReference type="Proteomes" id="UP001500037">
    <property type="component" value="Unassembled WGS sequence"/>
</dbReference>
<keyword evidence="2" id="KW-0732">Signal</keyword>
<dbReference type="InterPro" id="IPR024079">
    <property type="entry name" value="MetalloPept_cat_dom_sf"/>
</dbReference>
<keyword evidence="4" id="KW-1185">Reference proteome</keyword>
<dbReference type="PROSITE" id="PS51318">
    <property type="entry name" value="TAT"/>
    <property type="match status" value="1"/>
</dbReference>
<dbReference type="InterPro" id="IPR058094">
    <property type="entry name" value="Ig-like_OmpL47-like"/>
</dbReference>
<comment type="caution">
    <text evidence="3">The sequence shown here is derived from an EMBL/GenBank/DDBJ whole genome shotgun (WGS) entry which is preliminary data.</text>
</comment>
<evidence type="ECO:0008006" key="5">
    <source>
        <dbReference type="Google" id="ProtNLM"/>
    </source>
</evidence>
<evidence type="ECO:0000313" key="3">
    <source>
        <dbReference type="EMBL" id="GAA1256937.1"/>
    </source>
</evidence>
<reference evidence="4" key="1">
    <citation type="journal article" date="2019" name="Int. J. Syst. Evol. Microbiol.">
        <title>The Global Catalogue of Microorganisms (GCM) 10K type strain sequencing project: providing services to taxonomists for standard genome sequencing and annotation.</title>
        <authorList>
            <consortium name="The Broad Institute Genomics Platform"/>
            <consortium name="The Broad Institute Genome Sequencing Center for Infectious Disease"/>
            <person name="Wu L."/>
            <person name="Ma J."/>
        </authorList>
    </citation>
    <scope>NUCLEOTIDE SEQUENCE [LARGE SCALE GENOMIC DNA]</scope>
    <source>
        <strain evidence="4">JCM 13004</strain>
    </source>
</reference>
<dbReference type="Gene3D" id="3.40.390.10">
    <property type="entry name" value="Collagenase (Catalytic Domain)"/>
    <property type="match status" value="1"/>
</dbReference>
<dbReference type="NCBIfam" id="NF047446">
    <property type="entry name" value="barrel_OmpL47"/>
    <property type="match status" value="1"/>
</dbReference>
<dbReference type="InterPro" id="IPR006311">
    <property type="entry name" value="TAT_signal"/>
</dbReference>
<feature type="signal peptide" evidence="2">
    <location>
        <begin position="1"/>
        <end position="38"/>
    </location>
</feature>
<accession>A0ABP4HAX1</accession>
<protein>
    <recommendedName>
        <fullName evidence="5">Reprolysin-like metallo-peptidase family M12B</fullName>
    </recommendedName>
</protein>
<organism evidence="3 4">
    <name type="scientific">Kitasatospora nipponensis</name>
    <dbReference type="NCBI Taxonomy" id="258049"/>
    <lineage>
        <taxon>Bacteria</taxon>
        <taxon>Bacillati</taxon>
        <taxon>Actinomycetota</taxon>
        <taxon>Actinomycetes</taxon>
        <taxon>Kitasatosporales</taxon>
        <taxon>Streptomycetaceae</taxon>
        <taxon>Kitasatospora</taxon>
    </lineage>
</organism>
<feature type="region of interest" description="Disordered" evidence="1">
    <location>
        <begin position="525"/>
        <end position="544"/>
    </location>
</feature>
<evidence type="ECO:0000256" key="1">
    <source>
        <dbReference type="SAM" id="MobiDB-lite"/>
    </source>
</evidence>
<sequence length="638" mass="67643">MTDPPALPGRSRRRPLAALCVAVLALLTFAAATTPAVAARRAGTSLTVQFTNSSNRDLRFNSSNYNGCAIQEPQVIAAGGTVSWTLQACGDPRGNVGTFSFALVRDSGLVQVGWDAPVVGANTYTESAPAGYVISHSGGDGVNATVRFTFDCNSKTCDGIADSWKQNGVYIDPTTGNAFSAPGPGRQFVDLPGMGADVNRADLFVQVDWMADATHSHALAPQAIRQVVDAFANAPYQRSAQTTRGINLHVDAGPDSILNVATGTTWGTLSRAAKVTEATNLGTAVGNNYQWDDFNKLKMRTGGFVASGRSPIFHYAVSAHNLQPGSTSSGIAPTPGSDLIVSLGSFADKVGTVAEQAGTFMHELGHNLGLEHGGNSNVNNKPQYFSVMNYLYQFGLISGTTSGIVDFSRQNTSLDENGLQETQYPSSSGTYDVRHFCPNKTGGGGSFVTVPAKDAQVDWNCDGKISQIPVAFDVNDDGAKTVLGGHDDWGNILLRVGSIARTGSANGVPAPTPEDELTPELAAMDEPLDTTPPVTTARTDPRADRHGVYHSDVHVTLDATDDVSGVALTEYDLDGAGWMPYTDPVTVSGDGKHRLLYRSVDHAQNQEQDRRLFLRIDCDPAHPEHPDATPEVEAFTNP</sequence>
<name>A0ABP4HAX1_9ACTN</name>
<dbReference type="Gene3D" id="3.30.1920.20">
    <property type="match status" value="1"/>
</dbReference>
<evidence type="ECO:0000313" key="4">
    <source>
        <dbReference type="Proteomes" id="UP001500037"/>
    </source>
</evidence>
<dbReference type="EMBL" id="BAAALF010000122">
    <property type="protein sequence ID" value="GAA1256937.1"/>
    <property type="molecule type" value="Genomic_DNA"/>
</dbReference>
<proteinExistence type="predicted"/>
<dbReference type="SUPFAM" id="SSF55486">
    <property type="entry name" value="Metalloproteases ('zincins'), catalytic domain"/>
    <property type="match status" value="1"/>
</dbReference>
<feature type="chain" id="PRO_5046925311" description="Reprolysin-like metallo-peptidase family M12B" evidence="2">
    <location>
        <begin position="39"/>
        <end position="638"/>
    </location>
</feature>
<evidence type="ECO:0000256" key="2">
    <source>
        <dbReference type="SAM" id="SignalP"/>
    </source>
</evidence>